<evidence type="ECO:0000256" key="10">
    <source>
        <dbReference type="ARBA" id="ARBA00023136"/>
    </source>
</evidence>
<evidence type="ECO:0000256" key="6">
    <source>
        <dbReference type="ARBA" id="ARBA00022692"/>
    </source>
</evidence>
<keyword evidence="4" id="KW-0597">Phosphoprotein</keyword>
<dbReference type="Gene3D" id="3.30.565.10">
    <property type="entry name" value="Histidine kinase-like ATPase, C-terminal domain"/>
    <property type="match status" value="1"/>
</dbReference>
<geneLocation type="plasmid" evidence="14 17">
    <name>pSA1</name>
</geneLocation>
<feature type="transmembrane region" description="Helical" evidence="11">
    <location>
        <begin position="20"/>
        <end position="41"/>
    </location>
</feature>
<keyword evidence="17" id="KW-1185">Reference proteome</keyword>
<dbReference type="SUPFAM" id="SSF47384">
    <property type="entry name" value="Homodimeric domain of signal transducing histidine kinase"/>
    <property type="match status" value="1"/>
</dbReference>
<feature type="domain" description="Histidine kinase" evidence="12">
    <location>
        <begin position="251"/>
        <end position="461"/>
    </location>
</feature>
<sequence length="462" mass="49930">MPPEHRPKRRASGPIRSAAFRFALLLAGVFAIGAAALLIVVEEQIGRYATEATNGGLQAEMSVLQGEYAQLGQSGLTDAMARHAGVRPEAPYRYLLLDVAGRRLFGDLPATAMTEGWSTVNVIEPEPGQQGTRRESMTTLGARLPDGLRLVVASDNYDVQMLRHRLGRFTLLSGIGITLFALLGGYLTGRLFVRRLDRVNGAVDRIVEGDRAERLPMIGLGPEFDELARNLNRMLDRNAAAMEALRQVSNDIAHDLRTPLSRLHQRLEQMQDSPEIEPAMIDDALEQTSGILATFQALLRIGALEGGVGRRRFTQVDLSELMDRVHQAYAPVAEDAEHIYLADHAPGIVVDGDGELLAQLFTNLVENAIVHTPAGTTITSRLFVENGGIVAEVSDTGQGIPVSERANVFRRFYRLDASRHTEGSGLGLALVAAIAALHDAVCTIPGNASGLTVRIAFPSGPS</sequence>
<dbReference type="Proteomes" id="UP000024329">
    <property type="component" value="Unassembled WGS sequence"/>
</dbReference>
<evidence type="ECO:0000256" key="8">
    <source>
        <dbReference type="ARBA" id="ARBA00022989"/>
    </source>
</evidence>
<dbReference type="InterPro" id="IPR004358">
    <property type="entry name" value="Sig_transdc_His_kin-like_C"/>
</dbReference>
<evidence type="ECO:0000256" key="11">
    <source>
        <dbReference type="SAM" id="Phobius"/>
    </source>
</evidence>
<feature type="transmembrane region" description="Helical" evidence="11">
    <location>
        <begin position="169"/>
        <end position="188"/>
    </location>
</feature>
<evidence type="ECO:0000256" key="9">
    <source>
        <dbReference type="ARBA" id="ARBA00023012"/>
    </source>
</evidence>
<dbReference type="Gene3D" id="1.10.287.130">
    <property type="match status" value="1"/>
</dbReference>
<name>A0A031JN94_9SPHN</name>
<keyword evidence="14" id="KW-0614">Plasmid</keyword>
<dbReference type="CDD" id="cd00082">
    <property type="entry name" value="HisKA"/>
    <property type="match status" value="1"/>
</dbReference>
<dbReference type="InterPro" id="IPR050428">
    <property type="entry name" value="TCS_sensor_his_kinase"/>
</dbReference>
<dbReference type="RefSeq" id="WP_051587060.1">
    <property type="nucleotide sequence ID" value="NZ_CP017076.1"/>
</dbReference>
<keyword evidence="8 11" id="KW-1133">Transmembrane helix</keyword>
<keyword evidence="9" id="KW-0902">Two-component regulatory system</keyword>
<dbReference type="PANTHER" id="PTHR45436:SF8">
    <property type="entry name" value="HISTIDINE KINASE"/>
    <property type="match status" value="1"/>
</dbReference>
<dbReference type="GO" id="GO:0000155">
    <property type="term" value="F:phosphorelay sensor kinase activity"/>
    <property type="evidence" value="ECO:0007669"/>
    <property type="project" value="InterPro"/>
</dbReference>
<dbReference type="GO" id="GO:0005886">
    <property type="term" value="C:plasma membrane"/>
    <property type="evidence" value="ECO:0007669"/>
    <property type="project" value="TreeGrafter"/>
</dbReference>
<reference evidence="15 16" key="1">
    <citation type="submission" date="2014-03" db="EMBL/GenBank/DDBJ databases">
        <title>Whole genome sequence of Novosphingobium resinovorum KF1.</title>
        <authorList>
            <person name="Gan H.M."/>
            <person name="Gan H.Y."/>
            <person name="Chew T.H."/>
            <person name="Savka M.A."/>
        </authorList>
    </citation>
    <scope>NUCLEOTIDE SEQUENCE [LARGE SCALE GENOMIC DNA]</scope>
    <source>
        <strain evidence="15 16">KF1</strain>
    </source>
</reference>
<keyword evidence="10 11" id="KW-0472">Membrane</keyword>
<protein>
    <recommendedName>
        <fullName evidence="3">histidine kinase</fullName>
        <ecNumber evidence="3">2.7.13.3</ecNumber>
    </recommendedName>
</protein>
<accession>A0A031JN94</accession>
<evidence type="ECO:0000259" key="12">
    <source>
        <dbReference type="PROSITE" id="PS50109"/>
    </source>
</evidence>
<feature type="domain" description="HAMP" evidence="13">
    <location>
        <begin position="190"/>
        <end position="243"/>
    </location>
</feature>
<comment type="subcellular location">
    <subcellularLocation>
        <location evidence="2">Membrane</location>
    </subcellularLocation>
</comment>
<evidence type="ECO:0000313" key="17">
    <source>
        <dbReference type="Proteomes" id="UP000094626"/>
    </source>
</evidence>
<reference evidence="17" key="3">
    <citation type="journal article" date="2017" name="J. Biotechnol.">
        <title>Complete genome sequence of Novosphingobium resinovorum SA1, a versatile xenobiotic-degrading bacterium capable of utilizing sulfanilic acid.</title>
        <authorList>
            <person name="Hegedus B."/>
            <person name="Kos P.B."/>
            <person name="Balint B."/>
            <person name="Maroti G."/>
            <person name="Gan H.M."/>
            <person name="Perei K."/>
            <person name="Rakhely G."/>
        </authorList>
    </citation>
    <scope>NUCLEOTIDE SEQUENCE [LARGE SCALE GENOMIC DNA]</scope>
    <source>
        <strain evidence="17">SA1</strain>
    </source>
</reference>
<dbReference type="PANTHER" id="PTHR45436">
    <property type="entry name" value="SENSOR HISTIDINE KINASE YKOH"/>
    <property type="match status" value="1"/>
</dbReference>
<evidence type="ECO:0000313" key="16">
    <source>
        <dbReference type="Proteomes" id="UP000024329"/>
    </source>
</evidence>
<evidence type="ECO:0000313" key="15">
    <source>
        <dbReference type="EMBL" id="EZP79266.1"/>
    </source>
</evidence>
<proteinExistence type="predicted"/>
<dbReference type="InterPro" id="IPR005467">
    <property type="entry name" value="His_kinase_dom"/>
</dbReference>
<dbReference type="SUPFAM" id="SSF55874">
    <property type="entry name" value="ATPase domain of HSP90 chaperone/DNA topoisomerase II/histidine kinase"/>
    <property type="match status" value="1"/>
</dbReference>
<dbReference type="InterPro" id="IPR003661">
    <property type="entry name" value="HisK_dim/P_dom"/>
</dbReference>
<keyword evidence="6 11" id="KW-0812">Transmembrane</keyword>
<comment type="catalytic activity">
    <reaction evidence="1">
        <text>ATP + protein L-histidine = ADP + protein N-phospho-L-histidine.</text>
        <dbReference type="EC" id="2.7.13.3"/>
    </reaction>
</comment>
<evidence type="ECO:0000256" key="3">
    <source>
        <dbReference type="ARBA" id="ARBA00012438"/>
    </source>
</evidence>
<evidence type="ECO:0000256" key="4">
    <source>
        <dbReference type="ARBA" id="ARBA00022553"/>
    </source>
</evidence>
<dbReference type="SMART" id="SM00388">
    <property type="entry name" value="HisKA"/>
    <property type="match status" value="1"/>
</dbReference>
<evidence type="ECO:0000313" key="14">
    <source>
        <dbReference type="EMBL" id="AOR79636.1"/>
    </source>
</evidence>
<dbReference type="EC" id="2.7.13.3" evidence="3"/>
<dbReference type="SUPFAM" id="SSF158472">
    <property type="entry name" value="HAMP domain-like"/>
    <property type="match status" value="1"/>
</dbReference>
<dbReference type="EMBL" id="JFYZ01000028">
    <property type="protein sequence ID" value="EZP79266.1"/>
    <property type="molecule type" value="Genomic_DNA"/>
</dbReference>
<evidence type="ECO:0000259" key="13">
    <source>
        <dbReference type="PROSITE" id="PS50885"/>
    </source>
</evidence>
<dbReference type="InterPro" id="IPR003594">
    <property type="entry name" value="HATPase_dom"/>
</dbReference>
<keyword evidence="5" id="KW-0808">Transferase</keyword>
<dbReference type="AlphaFoldDB" id="A0A031JN94"/>
<gene>
    <name evidence="14" type="ORF">BES08_22865</name>
    <name evidence="15" type="ORF">BV97_04155</name>
</gene>
<dbReference type="PATRIC" id="fig|158500.4.peg.4224"/>
<dbReference type="PROSITE" id="PS50109">
    <property type="entry name" value="HIS_KIN"/>
    <property type="match status" value="1"/>
</dbReference>
<evidence type="ECO:0000256" key="7">
    <source>
        <dbReference type="ARBA" id="ARBA00022777"/>
    </source>
</evidence>
<dbReference type="PRINTS" id="PR00344">
    <property type="entry name" value="BCTRLSENSOR"/>
</dbReference>
<dbReference type="InterPro" id="IPR036097">
    <property type="entry name" value="HisK_dim/P_sf"/>
</dbReference>
<dbReference type="InterPro" id="IPR036890">
    <property type="entry name" value="HATPase_C_sf"/>
</dbReference>
<evidence type="ECO:0000256" key="5">
    <source>
        <dbReference type="ARBA" id="ARBA00022679"/>
    </source>
</evidence>
<reference evidence="14" key="2">
    <citation type="submission" date="2016-08" db="EMBL/GenBank/DDBJ databases">
        <authorList>
            <person name="Seilhamer J.J."/>
        </authorList>
    </citation>
    <scope>NUCLEOTIDE SEQUENCE [LARGE SCALE GENOMIC DNA]</scope>
    <source>
        <strain evidence="14">SA1</strain>
        <plasmid evidence="14">pSA1</plasmid>
    </source>
</reference>
<keyword evidence="7 14" id="KW-0418">Kinase</keyword>
<dbReference type="EMBL" id="CP017076">
    <property type="protein sequence ID" value="AOR79636.1"/>
    <property type="molecule type" value="Genomic_DNA"/>
</dbReference>
<dbReference type="SMART" id="SM00304">
    <property type="entry name" value="HAMP"/>
    <property type="match status" value="1"/>
</dbReference>
<dbReference type="CDD" id="cd00075">
    <property type="entry name" value="HATPase"/>
    <property type="match status" value="1"/>
</dbReference>
<dbReference type="Pfam" id="PF02518">
    <property type="entry name" value="HATPase_c"/>
    <property type="match status" value="1"/>
</dbReference>
<dbReference type="KEGG" id="nre:BES08_22865"/>
<dbReference type="Pfam" id="PF00672">
    <property type="entry name" value="HAMP"/>
    <property type="match status" value="1"/>
</dbReference>
<dbReference type="Proteomes" id="UP000094626">
    <property type="component" value="Plasmid pSA1"/>
</dbReference>
<dbReference type="CDD" id="cd06225">
    <property type="entry name" value="HAMP"/>
    <property type="match status" value="1"/>
</dbReference>
<dbReference type="eggNOG" id="COG0642">
    <property type="taxonomic scope" value="Bacteria"/>
</dbReference>
<evidence type="ECO:0000256" key="1">
    <source>
        <dbReference type="ARBA" id="ARBA00000085"/>
    </source>
</evidence>
<evidence type="ECO:0000256" key="2">
    <source>
        <dbReference type="ARBA" id="ARBA00004370"/>
    </source>
</evidence>
<dbReference type="OrthoDB" id="9815202at2"/>
<organism evidence="15 16">
    <name type="scientific">Novosphingobium resinovorum</name>
    <dbReference type="NCBI Taxonomy" id="158500"/>
    <lineage>
        <taxon>Bacteria</taxon>
        <taxon>Pseudomonadati</taxon>
        <taxon>Pseudomonadota</taxon>
        <taxon>Alphaproteobacteria</taxon>
        <taxon>Sphingomonadales</taxon>
        <taxon>Sphingomonadaceae</taxon>
        <taxon>Novosphingobium</taxon>
    </lineage>
</organism>
<dbReference type="InterPro" id="IPR003660">
    <property type="entry name" value="HAMP_dom"/>
</dbReference>
<dbReference type="PROSITE" id="PS50885">
    <property type="entry name" value="HAMP"/>
    <property type="match status" value="1"/>
</dbReference>
<dbReference type="SMART" id="SM00387">
    <property type="entry name" value="HATPase_c"/>
    <property type="match status" value="1"/>
</dbReference>